<keyword evidence="4" id="KW-1185">Reference proteome</keyword>
<dbReference type="Pfam" id="PF00534">
    <property type="entry name" value="Glycos_transf_1"/>
    <property type="match status" value="1"/>
</dbReference>
<dbReference type="PANTHER" id="PTHR45947">
    <property type="entry name" value="SULFOQUINOVOSYL TRANSFERASE SQD2"/>
    <property type="match status" value="1"/>
</dbReference>
<sequence length="463" mass="50172">MEDRISIIRWLDKLDAAIALEATSLRSIGAVLDRPCMNIVMFTNTFSPHVGGVAHSVASLSEMLRELGHAVLIVAPDYAEAARSESDILRVPAIQNFNGSDFSVPIPFTRSLEKTLNAFEPDVVHSHHPFLLGDTALRTAASRALPTIFTYHTRYELYGHYVAQDAPVLQRLVLSLAAGYCDLCDHIIAPTHSIADLLRHHDVTKPITTIPTGIDLARFADGDRLRLRSRLGIVETDFIVGHVGRLAPEKNLTYLTEAVCLFLLQNERAHFVVAGDGASASEMRRMLDEAGLQDRCHLLGVVEGADLADVYAAMDVFAFSSRSETQGLVLVEAMATGVPVVGLDEPGVREVVRTGKNGYLLSADASPGQFSKALARVRALTPPGRAALQEEARLTAASYSQSSTAQQTVDLYSHAVASHAGARATRTRSFEATLEGLKQEWRILANLANAVKDAVATRSDSTK</sequence>
<feature type="domain" description="Glycosyltransferase subfamily 4-like N-terminal" evidence="2">
    <location>
        <begin position="50"/>
        <end position="218"/>
    </location>
</feature>
<dbReference type="Proteomes" id="UP000216215">
    <property type="component" value="Unassembled WGS sequence"/>
</dbReference>
<dbReference type="RefSeq" id="WP_095486253.1">
    <property type="nucleotide sequence ID" value="NZ_CP088151.1"/>
</dbReference>
<dbReference type="Pfam" id="PF13439">
    <property type="entry name" value="Glyco_transf_4"/>
    <property type="match status" value="1"/>
</dbReference>
<evidence type="ECO:0008006" key="5">
    <source>
        <dbReference type="Google" id="ProtNLM"/>
    </source>
</evidence>
<evidence type="ECO:0000259" key="1">
    <source>
        <dbReference type="Pfam" id="PF00534"/>
    </source>
</evidence>
<reference evidence="4" key="1">
    <citation type="submission" date="2017-08" db="EMBL/GenBank/DDBJ databases">
        <title>Mesorhizobium wenxinae sp. nov., a novel rhizobial species isolated from root nodules of chickpea (Cicer arietinum L.).</title>
        <authorList>
            <person name="Zhang J."/>
        </authorList>
    </citation>
    <scope>NUCLEOTIDE SEQUENCE [LARGE SCALE GENOMIC DNA]</scope>
    <source>
        <strain evidence="4">USDA 3392</strain>
    </source>
</reference>
<dbReference type="InterPro" id="IPR050194">
    <property type="entry name" value="Glycosyltransferase_grp1"/>
</dbReference>
<accession>A0AB36R5H5</accession>
<protein>
    <recommendedName>
        <fullName evidence="5">Glycosyl transferase family 1</fullName>
    </recommendedName>
</protein>
<feature type="domain" description="Glycosyl transferase family 1" evidence="1">
    <location>
        <begin position="226"/>
        <end position="393"/>
    </location>
</feature>
<name>A0AB36R5H5_9HYPH</name>
<dbReference type="EMBL" id="NPKI01000026">
    <property type="protein sequence ID" value="PAQ00121.1"/>
    <property type="molecule type" value="Genomic_DNA"/>
</dbReference>
<dbReference type="GO" id="GO:0016757">
    <property type="term" value="F:glycosyltransferase activity"/>
    <property type="evidence" value="ECO:0007669"/>
    <property type="project" value="InterPro"/>
</dbReference>
<organism evidence="3 4">
    <name type="scientific">Mesorhizobium mediterraneum</name>
    <dbReference type="NCBI Taxonomy" id="43617"/>
    <lineage>
        <taxon>Bacteria</taxon>
        <taxon>Pseudomonadati</taxon>
        <taxon>Pseudomonadota</taxon>
        <taxon>Alphaproteobacteria</taxon>
        <taxon>Hyphomicrobiales</taxon>
        <taxon>Phyllobacteriaceae</taxon>
        <taxon>Mesorhizobium</taxon>
    </lineage>
</organism>
<dbReference type="InterPro" id="IPR001296">
    <property type="entry name" value="Glyco_trans_1"/>
</dbReference>
<dbReference type="InterPro" id="IPR028098">
    <property type="entry name" value="Glyco_trans_4-like_N"/>
</dbReference>
<gene>
    <name evidence="3" type="ORF">CIT25_19980</name>
</gene>
<comment type="caution">
    <text evidence="3">The sequence shown here is derived from an EMBL/GenBank/DDBJ whole genome shotgun (WGS) entry which is preliminary data.</text>
</comment>
<dbReference type="SUPFAM" id="SSF53756">
    <property type="entry name" value="UDP-Glycosyltransferase/glycogen phosphorylase"/>
    <property type="match status" value="1"/>
</dbReference>
<dbReference type="PANTHER" id="PTHR45947:SF3">
    <property type="entry name" value="SULFOQUINOVOSYL TRANSFERASE SQD2"/>
    <property type="match status" value="1"/>
</dbReference>
<evidence type="ECO:0000259" key="2">
    <source>
        <dbReference type="Pfam" id="PF13439"/>
    </source>
</evidence>
<dbReference type="AlphaFoldDB" id="A0AB36R5H5"/>
<evidence type="ECO:0000313" key="3">
    <source>
        <dbReference type="EMBL" id="PAQ00121.1"/>
    </source>
</evidence>
<evidence type="ECO:0000313" key="4">
    <source>
        <dbReference type="Proteomes" id="UP000216215"/>
    </source>
</evidence>
<dbReference type="Gene3D" id="3.40.50.2000">
    <property type="entry name" value="Glycogen Phosphorylase B"/>
    <property type="match status" value="2"/>
</dbReference>
<proteinExistence type="predicted"/>